<accession>A0A8B9YRY5</accession>
<organism evidence="2 3">
    <name type="scientific">Bos mutus grunniens</name>
    <name type="common">Wild yak</name>
    <name type="synonym">Bos grunniens</name>
    <dbReference type="NCBI Taxonomy" id="30521"/>
    <lineage>
        <taxon>Eukaryota</taxon>
        <taxon>Metazoa</taxon>
        <taxon>Chordata</taxon>
        <taxon>Craniata</taxon>
        <taxon>Vertebrata</taxon>
        <taxon>Euteleostomi</taxon>
        <taxon>Mammalia</taxon>
        <taxon>Eutheria</taxon>
        <taxon>Laurasiatheria</taxon>
        <taxon>Artiodactyla</taxon>
        <taxon>Ruminantia</taxon>
        <taxon>Pecora</taxon>
        <taxon>Bovidae</taxon>
        <taxon>Bovinae</taxon>
        <taxon>Bos</taxon>
    </lineage>
</organism>
<keyword evidence="3" id="KW-1185">Reference proteome</keyword>
<proteinExistence type="predicted"/>
<reference evidence="2" key="2">
    <citation type="submission" date="2025-08" db="UniProtKB">
        <authorList>
            <consortium name="Ensembl"/>
        </authorList>
    </citation>
    <scope>IDENTIFICATION</scope>
</reference>
<feature type="region of interest" description="Disordered" evidence="1">
    <location>
        <begin position="1"/>
        <end position="25"/>
    </location>
</feature>
<reference evidence="2" key="1">
    <citation type="submission" date="2019-05" db="EMBL/GenBank/DDBJ databases">
        <authorList>
            <person name="Zhang S."/>
            <person name="Liu J."/>
        </authorList>
    </citation>
    <scope>NUCLEOTIDE SEQUENCE [LARGE SCALE GENOMIC DNA]</scope>
</reference>
<dbReference type="SUPFAM" id="SSF81531">
    <property type="entry name" value="Non-heme 11 kDa protein of cytochrome bc1 complex (Ubiquinol-cytochrome c reductase)"/>
    <property type="match status" value="1"/>
</dbReference>
<dbReference type="Proteomes" id="UP000694520">
    <property type="component" value="Chromosome 20"/>
</dbReference>
<evidence type="ECO:0000256" key="1">
    <source>
        <dbReference type="SAM" id="MobiDB-lite"/>
    </source>
</evidence>
<dbReference type="InterPro" id="IPR036811">
    <property type="entry name" value="Ubol_cytC_Rdtase_hinge_dom_sf"/>
</dbReference>
<name>A0A8B9YRY5_BOSMU</name>
<protein>
    <submittedName>
        <fullName evidence="2">Uncharacterized protein</fullName>
    </submittedName>
</protein>
<dbReference type="AlphaFoldDB" id="A0A8B9YRY5"/>
<dbReference type="Gene3D" id="1.10.287.20">
    <property type="entry name" value="Ubiquinol-cytochrome C reductase hinge domain"/>
    <property type="match status" value="1"/>
</dbReference>
<evidence type="ECO:0000313" key="3">
    <source>
        <dbReference type="Proteomes" id="UP000694520"/>
    </source>
</evidence>
<evidence type="ECO:0000313" key="2">
    <source>
        <dbReference type="Ensembl" id="ENSBGRP00000040474.1"/>
    </source>
</evidence>
<reference evidence="2" key="3">
    <citation type="submission" date="2025-09" db="UniProtKB">
        <authorList>
            <consortium name="Ensembl"/>
        </authorList>
    </citation>
    <scope>IDENTIFICATION</scope>
</reference>
<dbReference type="Ensembl" id="ENSBGRT00000046923.1">
    <property type="protein sequence ID" value="ENSBGRP00000040474.1"/>
    <property type="gene ID" value="ENSBGRG00000025389.1"/>
</dbReference>
<sequence length="49" mass="5388">RGCAKDADLLTGSGDPKEEEEAGEDCPEELFNFLHGDHCMTHKLVNSLK</sequence>